<dbReference type="AlphaFoldDB" id="A0A7W9J9D6"/>
<protein>
    <submittedName>
        <fullName evidence="2">Uncharacterized protein</fullName>
    </submittedName>
</protein>
<accession>A0A7W9J9D6</accession>
<keyword evidence="1" id="KW-0732">Signal</keyword>
<feature type="signal peptide" evidence="1">
    <location>
        <begin position="1"/>
        <end position="20"/>
    </location>
</feature>
<organism evidence="2 3">
    <name type="scientific">Kribbella italica</name>
    <dbReference type="NCBI Taxonomy" id="1540520"/>
    <lineage>
        <taxon>Bacteria</taxon>
        <taxon>Bacillati</taxon>
        <taxon>Actinomycetota</taxon>
        <taxon>Actinomycetes</taxon>
        <taxon>Propionibacteriales</taxon>
        <taxon>Kribbellaceae</taxon>
        <taxon>Kribbella</taxon>
    </lineage>
</organism>
<evidence type="ECO:0000313" key="3">
    <source>
        <dbReference type="Proteomes" id="UP000549971"/>
    </source>
</evidence>
<feature type="chain" id="PRO_5039048562" evidence="1">
    <location>
        <begin position="21"/>
        <end position="240"/>
    </location>
</feature>
<sequence>MRQRVAAGLFVLAFAMAGVAAGHGNAVQDRGESKGCELLVEGAPPEAGRGAGEEPPLMVTKEASGLVKGHVFTPAAFLMVKSTCPEAGMWESWQGSQHLDGVEFTGSDLAKVHVYDGDPLGLRTWRGPQGVESRPVDVDIRLGTDIQSIASVPQDDGGVESTYVVLRYSPDDKGLVPYAGVGVTVEKRCGEKWSELAKTGTDGERGEFTVAVPAGECAEELRATADDADDTWGRPIVLTS</sequence>
<evidence type="ECO:0000313" key="2">
    <source>
        <dbReference type="EMBL" id="MBB5837714.1"/>
    </source>
</evidence>
<evidence type="ECO:0000256" key="1">
    <source>
        <dbReference type="SAM" id="SignalP"/>
    </source>
</evidence>
<comment type="caution">
    <text evidence="2">The sequence shown here is derived from an EMBL/GenBank/DDBJ whole genome shotgun (WGS) entry which is preliminary data.</text>
</comment>
<dbReference type="RefSeq" id="WP_184797941.1">
    <property type="nucleotide sequence ID" value="NZ_JACHMY010000001.1"/>
</dbReference>
<dbReference type="Proteomes" id="UP000549971">
    <property type="component" value="Unassembled WGS sequence"/>
</dbReference>
<name>A0A7W9J9D6_9ACTN</name>
<dbReference type="EMBL" id="JACHMY010000001">
    <property type="protein sequence ID" value="MBB5837714.1"/>
    <property type="molecule type" value="Genomic_DNA"/>
</dbReference>
<proteinExistence type="predicted"/>
<gene>
    <name evidence="2" type="ORF">HDA39_004448</name>
</gene>
<keyword evidence="3" id="KW-1185">Reference proteome</keyword>
<reference evidence="2 3" key="1">
    <citation type="submission" date="2020-08" db="EMBL/GenBank/DDBJ databases">
        <title>Sequencing the genomes of 1000 actinobacteria strains.</title>
        <authorList>
            <person name="Klenk H.-P."/>
        </authorList>
    </citation>
    <scope>NUCLEOTIDE SEQUENCE [LARGE SCALE GENOMIC DNA]</scope>
    <source>
        <strain evidence="2 3">DSM 28967</strain>
    </source>
</reference>